<name>A0ACC1CEX3_9NEOP</name>
<proteinExistence type="predicted"/>
<organism evidence="1 2">
    <name type="scientific">Dendrolimus kikuchii</name>
    <dbReference type="NCBI Taxonomy" id="765133"/>
    <lineage>
        <taxon>Eukaryota</taxon>
        <taxon>Metazoa</taxon>
        <taxon>Ecdysozoa</taxon>
        <taxon>Arthropoda</taxon>
        <taxon>Hexapoda</taxon>
        <taxon>Insecta</taxon>
        <taxon>Pterygota</taxon>
        <taxon>Neoptera</taxon>
        <taxon>Endopterygota</taxon>
        <taxon>Lepidoptera</taxon>
        <taxon>Glossata</taxon>
        <taxon>Ditrysia</taxon>
        <taxon>Bombycoidea</taxon>
        <taxon>Lasiocampidae</taxon>
        <taxon>Dendrolimus</taxon>
    </lineage>
</organism>
<reference evidence="1 2" key="1">
    <citation type="journal article" date="2021" name="Front. Genet.">
        <title>Chromosome-Level Genome Assembly Reveals Significant Gene Expansion in the Toll and IMD Signaling Pathways of Dendrolimus kikuchii.</title>
        <authorList>
            <person name="Zhou J."/>
            <person name="Wu P."/>
            <person name="Xiong Z."/>
            <person name="Liu N."/>
            <person name="Zhao N."/>
            <person name="Ji M."/>
            <person name="Qiu Y."/>
            <person name="Yang B."/>
        </authorList>
    </citation>
    <scope>NUCLEOTIDE SEQUENCE [LARGE SCALE GENOMIC DNA]</scope>
    <source>
        <strain evidence="1">Ann1</strain>
    </source>
</reference>
<evidence type="ECO:0000313" key="2">
    <source>
        <dbReference type="Proteomes" id="UP000824533"/>
    </source>
</evidence>
<dbReference type="Proteomes" id="UP000824533">
    <property type="component" value="Linkage Group LG28"/>
</dbReference>
<comment type="caution">
    <text evidence="1">The sequence shown here is derived from an EMBL/GenBank/DDBJ whole genome shotgun (WGS) entry which is preliminary data.</text>
</comment>
<dbReference type="EMBL" id="CM034414">
    <property type="protein sequence ID" value="KAJ0170104.1"/>
    <property type="molecule type" value="Genomic_DNA"/>
</dbReference>
<sequence>MGSKKFFRIYYYKQRRVRLPGSFKVEFSSRQQSDKCMSSSGSWSGGAGRPADIIDLDKFMRGGVRPPRHTPSLRQLWYNPDRLVVDNGGPSLKANASSSRESTSVGRLAPPPARGKHQKRFSHDSGLSDGSYTRRRHRHHRRPGAGVQRSSGSLRAFRAACERALLDQQKQIARVAQLCEQLTVQRVEQGHDISSSSRSTGDQRRKDKHRTQECKTYKIIMNKLDELNRLFAAGGRAPPRPRRPPSSASVIVSDKLVATEPEPKGAPRHPNASSLQRAVGSGSGSVRDSLERSSARSPRVAVTKAYAFDISPREALNARHIVKDGYLGDEPHSGECDPRCGFDLDDPVHLYSQAKRLQALHASTRRRAHSADGAPFLAEYDESERGDERERIGRRTRGTSLCALCRARVVVAALSSFTGRWNSRLLQEAVVVPAAALPRRLQAQVLVNHPNKTVALSTNSVWKLVYSG</sequence>
<gene>
    <name evidence="1" type="ORF">K1T71_014032</name>
</gene>
<evidence type="ECO:0000313" key="1">
    <source>
        <dbReference type="EMBL" id="KAJ0170104.1"/>
    </source>
</evidence>
<accession>A0ACC1CEX3</accession>
<protein>
    <submittedName>
        <fullName evidence="1">Uncharacterized protein</fullName>
    </submittedName>
</protein>
<keyword evidence="2" id="KW-1185">Reference proteome</keyword>